<dbReference type="RefSeq" id="WP_124153978.1">
    <property type="nucleotide sequence ID" value="NZ_RQIS01000034.1"/>
</dbReference>
<evidence type="ECO:0000313" key="2">
    <source>
        <dbReference type="EMBL" id="RQG99811.1"/>
    </source>
</evidence>
<dbReference type="Proteomes" id="UP000272778">
    <property type="component" value="Unassembled WGS sequence"/>
</dbReference>
<dbReference type="SUPFAM" id="SSF53335">
    <property type="entry name" value="S-adenosyl-L-methionine-dependent methyltransferases"/>
    <property type="match status" value="1"/>
</dbReference>
<organism evidence="2 3">
    <name type="scientific">Paraburkholderia dinghuensis</name>
    <dbReference type="NCBI Taxonomy" id="2305225"/>
    <lineage>
        <taxon>Bacteria</taxon>
        <taxon>Pseudomonadati</taxon>
        <taxon>Pseudomonadota</taxon>
        <taxon>Betaproteobacteria</taxon>
        <taxon>Burkholderiales</taxon>
        <taxon>Burkholderiaceae</taxon>
        <taxon>Paraburkholderia</taxon>
    </lineage>
</organism>
<protein>
    <submittedName>
        <fullName evidence="2">Class I SAM-dependent methyltransferase</fullName>
    </submittedName>
</protein>
<proteinExistence type="predicted"/>
<dbReference type="EMBL" id="RQIS01000034">
    <property type="protein sequence ID" value="RQG99811.1"/>
    <property type="molecule type" value="Genomic_DNA"/>
</dbReference>
<dbReference type="InterPro" id="IPR013216">
    <property type="entry name" value="Methyltransf_11"/>
</dbReference>
<dbReference type="GO" id="GO:0032259">
    <property type="term" value="P:methylation"/>
    <property type="evidence" value="ECO:0007669"/>
    <property type="project" value="UniProtKB-KW"/>
</dbReference>
<dbReference type="AlphaFoldDB" id="A0A3N6MU47"/>
<dbReference type="GO" id="GO:0008757">
    <property type="term" value="F:S-adenosylmethionine-dependent methyltransferase activity"/>
    <property type="evidence" value="ECO:0007669"/>
    <property type="project" value="InterPro"/>
</dbReference>
<evidence type="ECO:0000259" key="1">
    <source>
        <dbReference type="Pfam" id="PF08241"/>
    </source>
</evidence>
<feature type="domain" description="Methyltransferase type 11" evidence="1">
    <location>
        <begin position="60"/>
        <end position="148"/>
    </location>
</feature>
<dbReference type="PANTHER" id="PTHR43861">
    <property type="entry name" value="TRANS-ACONITATE 2-METHYLTRANSFERASE-RELATED"/>
    <property type="match status" value="1"/>
</dbReference>
<dbReference type="OrthoDB" id="9086548at2"/>
<dbReference type="Gene3D" id="3.40.50.150">
    <property type="entry name" value="Vaccinia Virus protein VP39"/>
    <property type="match status" value="1"/>
</dbReference>
<keyword evidence="3" id="KW-1185">Reference proteome</keyword>
<evidence type="ECO:0000313" key="3">
    <source>
        <dbReference type="Proteomes" id="UP000272778"/>
    </source>
</evidence>
<reference evidence="2 3" key="1">
    <citation type="submission" date="2018-11" db="EMBL/GenBank/DDBJ databases">
        <title>Paraburkholderia sp. DHOA04, isolated from soil.</title>
        <authorList>
            <person name="Gao Z.-H."/>
            <person name="Qiu L.-H."/>
            <person name="Fu J.-C."/>
        </authorList>
    </citation>
    <scope>NUCLEOTIDE SEQUENCE [LARGE SCALE GENOMIC DNA]</scope>
    <source>
        <strain evidence="2 3">DHOA04</strain>
    </source>
</reference>
<dbReference type="Pfam" id="PF08241">
    <property type="entry name" value="Methyltransf_11"/>
    <property type="match status" value="1"/>
</dbReference>
<keyword evidence="2" id="KW-0808">Transferase</keyword>
<gene>
    <name evidence="2" type="ORF">D1Y85_26150</name>
</gene>
<sequence length="238" mass="27562">MERQSKWPKVFPPLTPEQKWISDDFMKYWHEVLPARYGIVNSFNHGYAVRHAPPGFVRTLEIGCGDGEHLEYETLSDAQRKNYHAIDIRQNMVDALKQRFPDVNAHVSDCQARMPFEDGYFDRVLAIHVLEHLPNLPEAVKELHRLCDKERGVLSVVIPCEGGLAYGMARKISAERIFRKRYKQSYSWFIGREHINVPSEILAEITPYFEVESSSYFPIPAPAIFCNLCIGLTFKPRH</sequence>
<dbReference type="CDD" id="cd02440">
    <property type="entry name" value="AdoMet_MTases"/>
    <property type="match status" value="1"/>
</dbReference>
<name>A0A3N6MU47_9BURK</name>
<keyword evidence="2" id="KW-0489">Methyltransferase</keyword>
<accession>A0A3N6MU47</accession>
<comment type="caution">
    <text evidence="2">The sequence shown here is derived from an EMBL/GenBank/DDBJ whole genome shotgun (WGS) entry which is preliminary data.</text>
</comment>
<dbReference type="InterPro" id="IPR029063">
    <property type="entry name" value="SAM-dependent_MTases_sf"/>
</dbReference>